<dbReference type="InterPro" id="IPR001245">
    <property type="entry name" value="Ser-Thr/Tyr_kinase_cat_dom"/>
</dbReference>
<proteinExistence type="predicted"/>
<evidence type="ECO:0000256" key="5">
    <source>
        <dbReference type="ARBA" id="ARBA00022989"/>
    </source>
</evidence>
<evidence type="ECO:0000256" key="8">
    <source>
        <dbReference type="SAM" id="MobiDB-lite"/>
    </source>
</evidence>
<dbReference type="FunFam" id="3.30.200.20:FF:000489">
    <property type="entry name" value="Inactive receptor-like serine/threonine-protein kinase"/>
    <property type="match status" value="1"/>
</dbReference>
<sequence length="673" mass="75277">MYLRWNFFLFPLHKLFCALLLLHFFLIDECSSLNPEGLALLKFRSGVEVDEYGAMENWDPRDATPCNWNGIRCDHGKVILLNLENLALKGTLASELAELQQLKALMLRNNKFSGGIPKEIISLAKLEVLDLRNNGLTGSIPAEIGNMRSIKLLLLCNNEFDGNIPRIQRATLIFDLDHPCDSDTEYENFNHETRPTLREDVSFRDHHGHGENLQGGFKELYLVTKGMPRSTRRRLLDNLAALPSSSTGTPSSSQVQPSGSGALPAFTSPRNIQSPTPMPAPLTTVAAPEVATTKPHSPDVIEPTPAKKKEPIKWIYVVVFPVAALLVTVVVCVLLVTRKKTTSTVKPWKTGISGQLQKAFVTGVPKLCRAELVGACEDFSNIVTSYQHFSVYKGTLSNGVEIAVCSTTITSAKYWSKRAETQFRKKIDSLSRVNHKNFVNLLGYCEEEEPFMRMMVLEYAPNGTVYEHLHVEEFEHIDWKVRMRVVMGVAYCLQHMHELNPSVTHPDLFSTSILLSEDYAAKLVDVSVWKAVASSKPRTSFDEGDDLLERPSDVDPAGNVYSFGILLLEIISGKLPYSPEDGSLVNLALECMNEGRSISKLLDPTLKSHKDDELQAICEIIPQCIHQDPKKRPKMRDIARRLQETLKISPEAATPRLSPLWWAELEILSCEAS</sequence>
<dbReference type="PANTHER" id="PTHR46084">
    <property type="entry name" value="PROTEIN MALE DISCOVERER 2"/>
    <property type="match status" value="1"/>
</dbReference>
<dbReference type="AlphaFoldDB" id="A0AAD5ZUX6"/>
<feature type="chain" id="PRO_5042118664" description="Protein kinase domain-containing protein" evidence="10">
    <location>
        <begin position="33"/>
        <end position="673"/>
    </location>
</feature>
<keyword evidence="3 10" id="KW-0732">Signal</keyword>
<name>A0AAD5ZUX6_9POAL</name>
<dbReference type="Gene3D" id="1.10.510.10">
    <property type="entry name" value="Transferase(Phosphotransferase) domain 1"/>
    <property type="match status" value="1"/>
</dbReference>
<dbReference type="SUPFAM" id="SSF56112">
    <property type="entry name" value="Protein kinase-like (PK-like)"/>
    <property type="match status" value="1"/>
</dbReference>
<feature type="signal peptide" evidence="10">
    <location>
        <begin position="1"/>
        <end position="32"/>
    </location>
</feature>
<keyword evidence="13" id="KW-1185">Reference proteome</keyword>
<dbReference type="Pfam" id="PF00560">
    <property type="entry name" value="LRR_1"/>
    <property type="match status" value="1"/>
</dbReference>
<reference evidence="12 13" key="1">
    <citation type="journal article" date="2022" name="Cell">
        <title>Repeat-based holocentromeres influence genome architecture and karyotype evolution.</title>
        <authorList>
            <person name="Hofstatter P.G."/>
            <person name="Thangavel G."/>
            <person name="Lux T."/>
            <person name="Neumann P."/>
            <person name="Vondrak T."/>
            <person name="Novak P."/>
            <person name="Zhang M."/>
            <person name="Costa L."/>
            <person name="Castellani M."/>
            <person name="Scott A."/>
            <person name="Toegelov H."/>
            <person name="Fuchs J."/>
            <person name="Mata-Sucre Y."/>
            <person name="Dias Y."/>
            <person name="Vanzela A.L.L."/>
            <person name="Huettel B."/>
            <person name="Almeida C.C.S."/>
            <person name="Simkova H."/>
            <person name="Souza G."/>
            <person name="Pedrosa-Harand A."/>
            <person name="Macas J."/>
            <person name="Mayer K.F.X."/>
            <person name="Houben A."/>
            <person name="Marques A."/>
        </authorList>
    </citation>
    <scope>NUCLEOTIDE SEQUENCE [LARGE SCALE GENOMIC DNA]</scope>
    <source>
        <strain evidence="12">RhyTen1mFocal</strain>
    </source>
</reference>
<feature type="region of interest" description="Disordered" evidence="8">
    <location>
        <begin position="242"/>
        <end position="281"/>
    </location>
</feature>
<evidence type="ECO:0000313" key="13">
    <source>
        <dbReference type="Proteomes" id="UP001210211"/>
    </source>
</evidence>
<evidence type="ECO:0000256" key="4">
    <source>
        <dbReference type="ARBA" id="ARBA00022737"/>
    </source>
</evidence>
<dbReference type="Pfam" id="PF07714">
    <property type="entry name" value="PK_Tyr_Ser-Thr"/>
    <property type="match status" value="1"/>
</dbReference>
<evidence type="ECO:0000256" key="1">
    <source>
        <dbReference type="ARBA" id="ARBA00022614"/>
    </source>
</evidence>
<dbReference type="InterPro" id="IPR013210">
    <property type="entry name" value="LRR_N_plant-typ"/>
</dbReference>
<gene>
    <name evidence="12" type="ORF">LUZ61_008104</name>
</gene>
<dbReference type="PANTHER" id="PTHR46084:SF1">
    <property type="entry name" value="PROTEIN MALE DISCOVERER 2"/>
    <property type="match status" value="1"/>
</dbReference>
<evidence type="ECO:0000313" key="12">
    <source>
        <dbReference type="EMBL" id="KAJ3704399.1"/>
    </source>
</evidence>
<evidence type="ECO:0000256" key="2">
    <source>
        <dbReference type="ARBA" id="ARBA00022692"/>
    </source>
</evidence>
<comment type="subcellular location">
    <subcellularLocation>
        <location evidence="7">Endomembrane system</location>
        <topology evidence="7">Single-pass type I membrane protein</topology>
    </subcellularLocation>
</comment>
<feature type="compositionally biased region" description="Low complexity" evidence="8">
    <location>
        <begin position="243"/>
        <end position="261"/>
    </location>
</feature>
<dbReference type="Gene3D" id="3.80.10.10">
    <property type="entry name" value="Ribonuclease Inhibitor"/>
    <property type="match status" value="1"/>
</dbReference>
<keyword evidence="1" id="KW-0433">Leucine-rich repeat</keyword>
<dbReference type="SUPFAM" id="SSF52058">
    <property type="entry name" value="L domain-like"/>
    <property type="match status" value="1"/>
</dbReference>
<dbReference type="GO" id="GO:0005524">
    <property type="term" value="F:ATP binding"/>
    <property type="evidence" value="ECO:0007669"/>
    <property type="project" value="InterPro"/>
</dbReference>
<dbReference type="GO" id="GO:0004672">
    <property type="term" value="F:protein kinase activity"/>
    <property type="evidence" value="ECO:0007669"/>
    <property type="project" value="InterPro"/>
</dbReference>
<feature type="transmembrane region" description="Helical" evidence="9">
    <location>
        <begin position="314"/>
        <end position="336"/>
    </location>
</feature>
<dbReference type="FunFam" id="3.80.10.10:FF:000400">
    <property type="entry name" value="Nuclear pore complex protein NUP107"/>
    <property type="match status" value="1"/>
</dbReference>
<dbReference type="Pfam" id="PF08263">
    <property type="entry name" value="LRRNT_2"/>
    <property type="match status" value="1"/>
</dbReference>
<evidence type="ECO:0000256" key="7">
    <source>
        <dbReference type="ARBA" id="ARBA00046288"/>
    </source>
</evidence>
<feature type="domain" description="Protein kinase" evidence="11">
    <location>
        <begin position="377"/>
        <end position="646"/>
    </location>
</feature>
<dbReference type="InterPro" id="IPR011009">
    <property type="entry name" value="Kinase-like_dom_sf"/>
</dbReference>
<protein>
    <recommendedName>
        <fullName evidence="11">Protein kinase domain-containing protein</fullName>
    </recommendedName>
</protein>
<dbReference type="PROSITE" id="PS50011">
    <property type="entry name" value="PROTEIN_KINASE_DOM"/>
    <property type="match status" value="1"/>
</dbReference>
<dbReference type="InterPro" id="IPR001611">
    <property type="entry name" value="Leu-rich_rpt"/>
</dbReference>
<evidence type="ECO:0000256" key="6">
    <source>
        <dbReference type="ARBA" id="ARBA00023136"/>
    </source>
</evidence>
<dbReference type="Gene3D" id="3.30.200.20">
    <property type="entry name" value="Phosphorylase Kinase, domain 1"/>
    <property type="match status" value="1"/>
</dbReference>
<evidence type="ECO:0000259" key="11">
    <source>
        <dbReference type="PROSITE" id="PS50011"/>
    </source>
</evidence>
<dbReference type="EMBL" id="JAMRDG010000001">
    <property type="protein sequence ID" value="KAJ3704399.1"/>
    <property type="molecule type" value="Genomic_DNA"/>
</dbReference>
<dbReference type="Proteomes" id="UP001210211">
    <property type="component" value="Unassembled WGS sequence"/>
</dbReference>
<dbReference type="InterPro" id="IPR000719">
    <property type="entry name" value="Prot_kinase_dom"/>
</dbReference>
<dbReference type="InterPro" id="IPR032675">
    <property type="entry name" value="LRR_dom_sf"/>
</dbReference>
<accession>A0AAD5ZUX6</accession>
<keyword evidence="4" id="KW-0677">Repeat</keyword>
<evidence type="ECO:0000256" key="10">
    <source>
        <dbReference type="SAM" id="SignalP"/>
    </source>
</evidence>
<comment type="caution">
    <text evidence="12">The sequence shown here is derived from an EMBL/GenBank/DDBJ whole genome shotgun (WGS) entry which is preliminary data.</text>
</comment>
<evidence type="ECO:0000256" key="9">
    <source>
        <dbReference type="SAM" id="Phobius"/>
    </source>
</evidence>
<dbReference type="GO" id="GO:0012505">
    <property type="term" value="C:endomembrane system"/>
    <property type="evidence" value="ECO:0007669"/>
    <property type="project" value="UniProtKB-SubCell"/>
</dbReference>
<keyword evidence="5 9" id="KW-1133">Transmembrane helix</keyword>
<organism evidence="12 13">
    <name type="scientific">Rhynchospora tenuis</name>
    <dbReference type="NCBI Taxonomy" id="198213"/>
    <lineage>
        <taxon>Eukaryota</taxon>
        <taxon>Viridiplantae</taxon>
        <taxon>Streptophyta</taxon>
        <taxon>Embryophyta</taxon>
        <taxon>Tracheophyta</taxon>
        <taxon>Spermatophyta</taxon>
        <taxon>Magnoliopsida</taxon>
        <taxon>Liliopsida</taxon>
        <taxon>Poales</taxon>
        <taxon>Cyperaceae</taxon>
        <taxon>Cyperoideae</taxon>
        <taxon>Rhynchosporeae</taxon>
        <taxon>Rhynchospora</taxon>
    </lineage>
</organism>
<evidence type="ECO:0000256" key="3">
    <source>
        <dbReference type="ARBA" id="ARBA00022729"/>
    </source>
</evidence>
<keyword evidence="6 9" id="KW-0472">Membrane</keyword>
<keyword evidence="2 9" id="KW-0812">Transmembrane</keyword>